<evidence type="ECO:0000256" key="5">
    <source>
        <dbReference type="ARBA" id="ARBA00022989"/>
    </source>
</evidence>
<keyword evidence="4 7" id="KW-0812">Transmembrane</keyword>
<dbReference type="PRINTS" id="PR01988">
    <property type="entry name" value="EXPORTERBACE"/>
</dbReference>
<reference evidence="9" key="1">
    <citation type="submission" date="2016-02" db="EMBL/GenBank/DDBJ databases">
        <title>Genome sequence of Bacillus trypoxylicola KCTC 13244(T).</title>
        <authorList>
            <person name="Jeong H."/>
            <person name="Park S.-H."/>
            <person name="Choi S.-K."/>
        </authorList>
    </citation>
    <scope>NUCLEOTIDE SEQUENCE [LARGE SCALE GENOMIC DNA]</scope>
    <source>
        <strain evidence="9">KCTC 13244</strain>
    </source>
</reference>
<dbReference type="Proteomes" id="UP000075806">
    <property type="component" value="Unassembled WGS sequence"/>
</dbReference>
<feature type="transmembrane region" description="Helical" evidence="7">
    <location>
        <begin position="371"/>
        <end position="395"/>
    </location>
</feature>
<dbReference type="Gene3D" id="1.20.1250.20">
    <property type="entry name" value="MFS general substrate transporter like domains"/>
    <property type="match status" value="1"/>
</dbReference>
<dbReference type="CDD" id="cd06173">
    <property type="entry name" value="MFS_MefA_like"/>
    <property type="match status" value="1"/>
</dbReference>
<feature type="transmembrane region" description="Helical" evidence="7">
    <location>
        <begin position="44"/>
        <end position="69"/>
    </location>
</feature>
<dbReference type="Pfam" id="PF07690">
    <property type="entry name" value="MFS_1"/>
    <property type="match status" value="1"/>
</dbReference>
<keyword evidence="10" id="KW-1185">Reference proteome</keyword>
<feature type="transmembrane region" description="Helical" evidence="7">
    <location>
        <begin position="260"/>
        <end position="281"/>
    </location>
</feature>
<dbReference type="InterPro" id="IPR020846">
    <property type="entry name" value="MFS_dom"/>
</dbReference>
<feature type="transmembrane region" description="Helical" evidence="7">
    <location>
        <begin position="221"/>
        <end position="248"/>
    </location>
</feature>
<evidence type="ECO:0000256" key="6">
    <source>
        <dbReference type="ARBA" id="ARBA00023136"/>
    </source>
</evidence>
<name>A0A161QIP9_9BACI</name>
<feature type="transmembrane region" description="Helical" evidence="7">
    <location>
        <begin position="103"/>
        <end position="121"/>
    </location>
</feature>
<dbReference type="EMBL" id="LTAO01000023">
    <property type="protein sequence ID" value="KYG29398.1"/>
    <property type="molecule type" value="Genomic_DNA"/>
</dbReference>
<evidence type="ECO:0000313" key="10">
    <source>
        <dbReference type="Proteomes" id="UP000075806"/>
    </source>
</evidence>
<dbReference type="PANTHER" id="PTHR43266">
    <property type="entry name" value="MACROLIDE-EFFLUX PROTEIN"/>
    <property type="match status" value="1"/>
</dbReference>
<evidence type="ECO:0000256" key="1">
    <source>
        <dbReference type="ARBA" id="ARBA00004651"/>
    </source>
</evidence>
<accession>A0A161QIP9</accession>
<keyword evidence="6 7" id="KW-0472">Membrane</keyword>
<dbReference type="InterPro" id="IPR022324">
    <property type="entry name" value="Bacilysin_exporter_BacE_put"/>
</dbReference>
<feature type="transmembrane region" description="Helical" evidence="7">
    <location>
        <begin position="12"/>
        <end position="38"/>
    </location>
</feature>
<dbReference type="PANTHER" id="PTHR43266:SF9">
    <property type="entry name" value="PERMEASE, MAJOR FACILITATOR SUPERFAMILY-RELATED"/>
    <property type="match status" value="1"/>
</dbReference>
<dbReference type="InterPro" id="IPR036259">
    <property type="entry name" value="MFS_trans_sf"/>
</dbReference>
<comment type="caution">
    <text evidence="9">The sequence shown here is derived from an EMBL/GenBank/DDBJ whole genome shotgun (WGS) entry which is preliminary data.</text>
</comment>
<dbReference type="OrthoDB" id="3613552at2"/>
<feature type="transmembrane region" description="Helical" evidence="7">
    <location>
        <begin position="312"/>
        <end position="334"/>
    </location>
</feature>
<evidence type="ECO:0000256" key="2">
    <source>
        <dbReference type="ARBA" id="ARBA00022448"/>
    </source>
</evidence>
<feature type="transmembrane region" description="Helical" evidence="7">
    <location>
        <begin position="168"/>
        <end position="191"/>
    </location>
</feature>
<sequence length="403" mass="44283">MQQNHLLKNRTFVLLLIAGVFAVVGFSMFLTTVSWYAISELGSPSAVGIILMTATVPRLLTMVFGGIVADKYKKTTIMFITNFMQAVLLLVLFLLMANQMLEFFMLLIIAGLFGVLDAFFGPTSSSLIPKIVPKELLQKANAIFQGADQISFVIGPILAGLLMEYYSISGSFFVAMILVFISAVFVFPPLIKEKDDDKEKVAQSPWKDLSEGVKYVRSSSFLLTGILVLIILNFFVFGSLHIAIPLLVDMFNGSPLNLSFMEASLGIGMLCGSTILSFYTIKTRRGATTIYGLLVTLILFLIFSSIGSLSFLTMVIFFIGFSMVFVYVPFFTVAQEQTDIRIMGRVMSLIFLAMNGFDPISYGIVTGLVSIGISIQTVLFAFGLIGLAFTLVIFIKAKAFKQV</sequence>
<organism evidence="9 10">
    <name type="scientific">Alkalihalobacillus trypoxylicola</name>
    <dbReference type="NCBI Taxonomy" id="519424"/>
    <lineage>
        <taxon>Bacteria</taxon>
        <taxon>Bacillati</taxon>
        <taxon>Bacillota</taxon>
        <taxon>Bacilli</taxon>
        <taxon>Bacillales</taxon>
        <taxon>Bacillaceae</taxon>
        <taxon>Alkalihalobacillus</taxon>
    </lineage>
</organism>
<dbReference type="InterPro" id="IPR011701">
    <property type="entry name" value="MFS"/>
</dbReference>
<dbReference type="SUPFAM" id="SSF103473">
    <property type="entry name" value="MFS general substrate transporter"/>
    <property type="match status" value="1"/>
</dbReference>
<evidence type="ECO:0000256" key="7">
    <source>
        <dbReference type="SAM" id="Phobius"/>
    </source>
</evidence>
<evidence type="ECO:0000313" key="9">
    <source>
        <dbReference type="EMBL" id="KYG29398.1"/>
    </source>
</evidence>
<dbReference type="AlphaFoldDB" id="A0A161QIP9"/>
<evidence type="ECO:0000256" key="3">
    <source>
        <dbReference type="ARBA" id="ARBA00022475"/>
    </source>
</evidence>
<feature type="domain" description="Major facilitator superfamily (MFS) profile" evidence="8">
    <location>
        <begin position="11"/>
        <end position="398"/>
    </location>
</feature>
<proteinExistence type="predicted"/>
<evidence type="ECO:0000259" key="8">
    <source>
        <dbReference type="PROSITE" id="PS50850"/>
    </source>
</evidence>
<feature type="transmembrane region" description="Helical" evidence="7">
    <location>
        <begin position="76"/>
        <end position="97"/>
    </location>
</feature>
<feature type="transmembrane region" description="Helical" evidence="7">
    <location>
        <begin position="346"/>
        <end position="365"/>
    </location>
</feature>
<evidence type="ECO:0000256" key="4">
    <source>
        <dbReference type="ARBA" id="ARBA00022692"/>
    </source>
</evidence>
<dbReference type="GO" id="GO:0022857">
    <property type="term" value="F:transmembrane transporter activity"/>
    <property type="evidence" value="ECO:0007669"/>
    <property type="project" value="InterPro"/>
</dbReference>
<keyword evidence="2" id="KW-0813">Transport</keyword>
<keyword evidence="5 7" id="KW-1133">Transmembrane helix</keyword>
<feature type="transmembrane region" description="Helical" evidence="7">
    <location>
        <begin position="288"/>
        <end position="306"/>
    </location>
</feature>
<comment type="subcellular location">
    <subcellularLocation>
        <location evidence="1">Cell membrane</location>
        <topology evidence="1">Multi-pass membrane protein</topology>
    </subcellularLocation>
</comment>
<dbReference type="PROSITE" id="PS50850">
    <property type="entry name" value="MFS"/>
    <property type="match status" value="1"/>
</dbReference>
<dbReference type="STRING" id="519424.AZF04_07695"/>
<feature type="transmembrane region" description="Helical" evidence="7">
    <location>
        <begin position="142"/>
        <end position="162"/>
    </location>
</feature>
<dbReference type="GO" id="GO:0005886">
    <property type="term" value="C:plasma membrane"/>
    <property type="evidence" value="ECO:0007669"/>
    <property type="project" value="UniProtKB-SubCell"/>
</dbReference>
<gene>
    <name evidence="9" type="ORF">AZF04_07695</name>
</gene>
<keyword evidence="3" id="KW-1003">Cell membrane</keyword>
<dbReference type="RefSeq" id="WP_061949200.1">
    <property type="nucleotide sequence ID" value="NZ_LTAO01000023.1"/>
</dbReference>
<protein>
    <submittedName>
        <fullName evidence="9">MFS transporter</fullName>
    </submittedName>
</protein>